<protein>
    <recommendedName>
        <fullName evidence="5">Xylulose kinase-1</fullName>
    </recommendedName>
</protein>
<gene>
    <name evidence="3" type="ORF">Tco_0771129</name>
</gene>
<feature type="region of interest" description="Disordered" evidence="2">
    <location>
        <begin position="313"/>
        <end position="334"/>
    </location>
</feature>
<dbReference type="EMBL" id="BQNB010011277">
    <property type="protein sequence ID" value="GJS88493.1"/>
    <property type="molecule type" value="Genomic_DNA"/>
</dbReference>
<feature type="compositionally biased region" description="Basic and acidic residues" evidence="2">
    <location>
        <begin position="313"/>
        <end position="327"/>
    </location>
</feature>
<sequence>MATLKFADIYNMVLFLLKPTKSDGFDQIVDFLKAQPIKYALTMNPTIYISCIEQFWTTEKVKTINEETQIHAKVDGKKVVITESIVRRDLQLEDEAGEGSALPTDPQHTPTIIPSSSQPEKTQKPRKPKRKATKVPQPSGPTKVITNEAVYKELDDRLVRAATTASSLEAEQVSGNITKTQYKATPNESSSLGTSLGGGPRGNTLRSDEDIMKLKELMELCTNLQQRVLELEKTKTTQAVEISSLKKRVKKLEKKDKPSTTKMKRLYKSVESFVEKEDLGEDASKQGKIIDDIDVDADITLVSDQHVDEEVHDADKDMCHTPKRGLDRITCPGA</sequence>
<reference evidence="3" key="1">
    <citation type="journal article" date="2022" name="Int. J. Mol. Sci.">
        <title>Draft Genome of Tanacetum Coccineum: Genomic Comparison of Closely Related Tanacetum-Family Plants.</title>
        <authorList>
            <person name="Yamashiro T."/>
            <person name="Shiraishi A."/>
            <person name="Nakayama K."/>
            <person name="Satake H."/>
        </authorList>
    </citation>
    <scope>NUCLEOTIDE SEQUENCE</scope>
</reference>
<comment type="caution">
    <text evidence="3">The sequence shown here is derived from an EMBL/GenBank/DDBJ whole genome shotgun (WGS) entry which is preliminary data.</text>
</comment>
<keyword evidence="4" id="KW-1185">Reference proteome</keyword>
<evidence type="ECO:0008006" key="5">
    <source>
        <dbReference type="Google" id="ProtNLM"/>
    </source>
</evidence>
<evidence type="ECO:0000256" key="1">
    <source>
        <dbReference type="SAM" id="Coils"/>
    </source>
</evidence>
<feature type="region of interest" description="Disordered" evidence="2">
    <location>
        <begin position="183"/>
        <end position="203"/>
    </location>
</feature>
<evidence type="ECO:0000256" key="2">
    <source>
        <dbReference type="SAM" id="MobiDB-lite"/>
    </source>
</evidence>
<keyword evidence="1" id="KW-0175">Coiled coil</keyword>
<evidence type="ECO:0000313" key="4">
    <source>
        <dbReference type="Proteomes" id="UP001151760"/>
    </source>
</evidence>
<evidence type="ECO:0000313" key="3">
    <source>
        <dbReference type="EMBL" id="GJS88493.1"/>
    </source>
</evidence>
<proteinExistence type="predicted"/>
<feature type="region of interest" description="Disordered" evidence="2">
    <location>
        <begin position="92"/>
        <end position="143"/>
    </location>
</feature>
<dbReference type="Proteomes" id="UP001151760">
    <property type="component" value="Unassembled WGS sequence"/>
</dbReference>
<reference evidence="3" key="2">
    <citation type="submission" date="2022-01" db="EMBL/GenBank/DDBJ databases">
        <authorList>
            <person name="Yamashiro T."/>
            <person name="Shiraishi A."/>
            <person name="Satake H."/>
            <person name="Nakayama K."/>
        </authorList>
    </citation>
    <scope>NUCLEOTIDE SEQUENCE</scope>
</reference>
<organism evidence="3 4">
    <name type="scientific">Tanacetum coccineum</name>
    <dbReference type="NCBI Taxonomy" id="301880"/>
    <lineage>
        <taxon>Eukaryota</taxon>
        <taxon>Viridiplantae</taxon>
        <taxon>Streptophyta</taxon>
        <taxon>Embryophyta</taxon>
        <taxon>Tracheophyta</taxon>
        <taxon>Spermatophyta</taxon>
        <taxon>Magnoliopsida</taxon>
        <taxon>eudicotyledons</taxon>
        <taxon>Gunneridae</taxon>
        <taxon>Pentapetalae</taxon>
        <taxon>asterids</taxon>
        <taxon>campanulids</taxon>
        <taxon>Asterales</taxon>
        <taxon>Asteraceae</taxon>
        <taxon>Asteroideae</taxon>
        <taxon>Anthemideae</taxon>
        <taxon>Anthemidinae</taxon>
        <taxon>Tanacetum</taxon>
    </lineage>
</organism>
<name>A0ABQ4ZI87_9ASTR</name>
<accession>A0ABQ4ZI87</accession>
<feature type="compositionally biased region" description="Basic residues" evidence="2">
    <location>
        <begin position="124"/>
        <end position="133"/>
    </location>
</feature>
<feature type="compositionally biased region" description="Polar residues" evidence="2">
    <location>
        <begin position="106"/>
        <end position="120"/>
    </location>
</feature>
<feature type="coiled-coil region" evidence="1">
    <location>
        <begin position="214"/>
        <end position="255"/>
    </location>
</feature>